<organism evidence="11 12">
    <name type="scientific">Brassica cretica</name>
    <name type="common">Mustard</name>
    <dbReference type="NCBI Taxonomy" id="69181"/>
    <lineage>
        <taxon>Eukaryota</taxon>
        <taxon>Viridiplantae</taxon>
        <taxon>Streptophyta</taxon>
        <taxon>Embryophyta</taxon>
        <taxon>Tracheophyta</taxon>
        <taxon>Spermatophyta</taxon>
        <taxon>Magnoliopsida</taxon>
        <taxon>eudicotyledons</taxon>
        <taxon>Gunneridae</taxon>
        <taxon>Pentapetalae</taxon>
        <taxon>rosids</taxon>
        <taxon>malvids</taxon>
        <taxon>Brassicales</taxon>
        <taxon>Brassicaceae</taxon>
        <taxon>Brassiceae</taxon>
        <taxon>Brassica</taxon>
    </lineage>
</organism>
<feature type="region of interest" description="Disordered" evidence="9">
    <location>
        <begin position="669"/>
        <end position="692"/>
    </location>
</feature>
<comment type="subcellular location">
    <subcellularLocation>
        <location evidence="1">Membrane</location>
        <topology evidence="1">Single-pass membrane protein</topology>
    </subcellularLocation>
</comment>
<keyword evidence="5" id="KW-0677">Repeat</keyword>
<protein>
    <recommendedName>
        <fullName evidence="10">Malectin-like domain-containing protein</fullName>
    </recommendedName>
</protein>
<dbReference type="PANTHER" id="PTHR45631">
    <property type="entry name" value="OS07G0107800 PROTEIN-RELATED"/>
    <property type="match status" value="1"/>
</dbReference>
<dbReference type="InterPro" id="IPR001611">
    <property type="entry name" value="Leu-rich_rpt"/>
</dbReference>
<evidence type="ECO:0000256" key="9">
    <source>
        <dbReference type="SAM" id="MobiDB-lite"/>
    </source>
</evidence>
<feature type="domain" description="Malectin-like" evidence="10">
    <location>
        <begin position="314"/>
        <end position="415"/>
    </location>
</feature>
<keyword evidence="3" id="KW-0812">Transmembrane</keyword>
<evidence type="ECO:0000256" key="7">
    <source>
        <dbReference type="ARBA" id="ARBA00023136"/>
    </source>
</evidence>
<dbReference type="InterPro" id="IPR003591">
    <property type="entry name" value="Leu-rich_rpt_typical-subtyp"/>
</dbReference>
<evidence type="ECO:0000256" key="1">
    <source>
        <dbReference type="ARBA" id="ARBA00004167"/>
    </source>
</evidence>
<dbReference type="PANTHER" id="PTHR45631:SF155">
    <property type="entry name" value="PROTEIN KINASE DOMAIN-CONTAINING PROTEIN"/>
    <property type="match status" value="1"/>
</dbReference>
<evidence type="ECO:0000313" key="11">
    <source>
        <dbReference type="EMBL" id="KAF2597113.1"/>
    </source>
</evidence>
<reference evidence="11" key="1">
    <citation type="submission" date="2019-12" db="EMBL/GenBank/DDBJ databases">
        <title>Genome sequencing and annotation of Brassica cretica.</title>
        <authorList>
            <person name="Studholme D.J."/>
            <person name="Sarris P.F."/>
        </authorList>
    </citation>
    <scope>NUCLEOTIDE SEQUENCE</scope>
    <source>
        <strain evidence="11">PFS-001/15</strain>
        <tissue evidence="11">Leaf</tissue>
    </source>
</reference>
<evidence type="ECO:0000313" key="12">
    <source>
        <dbReference type="Proteomes" id="UP000712281"/>
    </source>
</evidence>
<evidence type="ECO:0000256" key="6">
    <source>
        <dbReference type="ARBA" id="ARBA00022989"/>
    </source>
</evidence>
<name>A0A8S9KV15_BRACR</name>
<evidence type="ECO:0000256" key="2">
    <source>
        <dbReference type="ARBA" id="ARBA00022614"/>
    </source>
</evidence>
<evidence type="ECO:0000256" key="8">
    <source>
        <dbReference type="ARBA" id="ARBA00023170"/>
    </source>
</evidence>
<keyword evidence="2" id="KW-0433">Leucine-rich repeat</keyword>
<feature type="region of interest" description="Disordered" evidence="9">
    <location>
        <begin position="617"/>
        <end position="649"/>
    </location>
</feature>
<feature type="domain" description="Malectin-like" evidence="10">
    <location>
        <begin position="2"/>
        <end position="278"/>
    </location>
</feature>
<evidence type="ECO:0000256" key="5">
    <source>
        <dbReference type="ARBA" id="ARBA00022737"/>
    </source>
</evidence>
<dbReference type="EMBL" id="QGKW02000717">
    <property type="protein sequence ID" value="KAF2597113.1"/>
    <property type="molecule type" value="Genomic_DNA"/>
</dbReference>
<dbReference type="Proteomes" id="UP000712281">
    <property type="component" value="Unassembled WGS sequence"/>
</dbReference>
<dbReference type="Pfam" id="PF12819">
    <property type="entry name" value="Malectin_like"/>
    <property type="match status" value="2"/>
</dbReference>
<evidence type="ECO:0000256" key="4">
    <source>
        <dbReference type="ARBA" id="ARBA00022729"/>
    </source>
</evidence>
<dbReference type="InterPro" id="IPR032675">
    <property type="entry name" value="LRR_dom_sf"/>
</dbReference>
<sequence length="692" mass="77507">MKPYTTLRYFPDGIRNCYNLNVGKGSKYLIRATFIYGNYDGHDIKPVFDLYLGPNLWATIDLERAVNGTRQDMLHIPTSNSLQICLVKTGETTPLISALELRPMENVSYSTESDSLNLYNMYYLSKSGSQIRYSRDIYDRIWRSYFKMEWTQIFTDLDVVHSNKYAPPKDALKYAATPTNASAPLTIEWSSANPDAQYHLYAHFAELQDLEANETREFSMVWNGQHYYGPLVPLKLNLLTIFNKSPRTCNGGKCSVQLIRTNRSTLPPLLNAFEVFTVIHLPQSETDESDVSAIKSIATSYALSRINWQGDPCVPQQLSAPLTIEWSSANPDAQYHLYAHFAELQDLEANETREFSMVWNGQHYYGPLVPLKLNLLTIFNKSPRTCNGGKCSVQLIRTNRSTLPPLLNAFEVFTVIHLPQSETDESDVSAIKSIATSYALSRINWQGDPCVPQQLRWDGLNCTNTVASMPPRLTTLNLSSSGLTGTIAAAIQNLTQLEKLDLSNNNLTGGVPEFLGDMKSLTVINLSGNNLSGSLPQAFQRKGLELSVEGNPRLCLSSPCKKPTKKKVVVPIVVSVSAATVIFVVETNPRKFPTNSPRNIPRDTFLGIYRRTHSSEFSEGSFPRNFPSELPRKVSSELPRTVPSENPSKYPEEFSLGIFRGPFRRTGGPRSFLGNSFPRNSVGNFRGISEEK</sequence>
<evidence type="ECO:0000256" key="3">
    <source>
        <dbReference type="ARBA" id="ARBA00022692"/>
    </source>
</evidence>
<dbReference type="SMART" id="SM00369">
    <property type="entry name" value="LRR_TYP"/>
    <property type="match status" value="2"/>
</dbReference>
<gene>
    <name evidence="11" type="ORF">F2Q68_00007812</name>
</gene>
<dbReference type="GO" id="GO:0016020">
    <property type="term" value="C:membrane"/>
    <property type="evidence" value="ECO:0007669"/>
    <property type="project" value="UniProtKB-SubCell"/>
</dbReference>
<proteinExistence type="predicted"/>
<keyword evidence="8" id="KW-0675">Receptor</keyword>
<dbReference type="AlphaFoldDB" id="A0A8S9KV15"/>
<dbReference type="InterPro" id="IPR024788">
    <property type="entry name" value="Malectin-like_Carb-bd_dom"/>
</dbReference>
<dbReference type="FunFam" id="3.80.10.10:FF:000129">
    <property type="entry name" value="Leucine-rich repeat receptor-like kinase"/>
    <property type="match status" value="1"/>
</dbReference>
<keyword evidence="7" id="KW-0472">Membrane</keyword>
<dbReference type="SUPFAM" id="SSF52058">
    <property type="entry name" value="L domain-like"/>
    <property type="match status" value="1"/>
</dbReference>
<accession>A0A8S9KV15</accession>
<evidence type="ECO:0000259" key="10">
    <source>
        <dbReference type="Pfam" id="PF12819"/>
    </source>
</evidence>
<keyword evidence="6" id="KW-1133">Transmembrane helix</keyword>
<feature type="compositionally biased region" description="Polar residues" evidence="9">
    <location>
        <begin position="673"/>
        <end position="683"/>
    </location>
</feature>
<comment type="caution">
    <text evidence="11">The sequence shown here is derived from an EMBL/GenBank/DDBJ whole genome shotgun (WGS) entry which is preliminary data.</text>
</comment>
<keyword evidence="4" id="KW-0732">Signal</keyword>
<dbReference type="Gene3D" id="3.80.10.10">
    <property type="entry name" value="Ribonuclease Inhibitor"/>
    <property type="match status" value="1"/>
</dbReference>
<dbReference type="Pfam" id="PF13855">
    <property type="entry name" value="LRR_8"/>
    <property type="match status" value="1"/>
</dbReference>